<sequence>CDKVPAVPWMRRSCRIPPRPRTGRGNGRGLRCAGGRPPAARWSL</sequence>
<evidence type="ECO:0000256" key="1">
    <source>
        <dbReference type="SAM" id="MobiDB-lite"/>
    </source>
</evidence>
<gene>
    <name evidence="2" type="ORF">AVDCRST_MAG04-113</name>
</gene>
<proteinExistence type="predicted"/>
<organism evidence="2">
    <name type="scientific">uncultured Acetobacteraceae bacterium</name>
    <dbReference type="NCBI Taxonomy" id="169975"/>
    <lineage>
        <taxon>Bacteria</taxon>
        <taxon>Pseudomonadati</taxon>
        <taxon>Pseudomonadota</taxon>
        <taxon>Alphaproteobacteria</taxon>
        <taxon>Acetobacterales</taxon>
        <taxon>Acetobacteraceae</taxon>
        <taxon>environmental samples</taxon>
    </lineage>
</organism>
<reference evidence="2" key="1">
    <citation type="submission" date="2020-02" db="EMBL/GenBank/DDBJ databases">
        <authorList>
            <person name="Meier V. D."/>
        </authorList>
    </citation>
    <scope>NUCLEOTIDE SEQUENCE</scope>
    <source>
        <strain evidence="2">AVDCRST_MAG04</strain>
    </source>
</reference>
<accession>A0A6J4H3D8</accession>
<dbReference type="AlphaFoldDB" id="A0A6J4H3D8"/>
<feature type="non-terminal residue" evidence="2">
    <location>
        <position position="1"/>
    </location>
</feature>
<protein>
    <submittedName>
        <fullName evidence="2">Uncharacterized protein</fullName>
    </submittedName>
</protein>
<name>A0A6J4H3D8_9PROT</name>
<evidence type="ECO:0000313" key="2">
    <source>
        <dbReference type="EMBL" id="CAA9211785.1"/>
    </source>
</evidence>
<feature type="non-terminal residue" evidence="2">
    <location>
        <position position="44"/>
    </location>
</feature>
<feature type="region of interest" description="Disordered" evidence="1">
    <location>
        <begin position="13"/>
        <end position="44"/>
    </location>
</feature>
<dbReference type="EMBL" id="CADCTL010000008">
    <property type="protein sequence ID" value="CAA9211785.1"/>
    <property type="molecule type" value="Genomic_DNA"/>
</dbReference>